<feature type="transmembrane region" description="Helical" evidence="8">
    <location>
        <begin position="7"/>
        <end position="25"/>
    </location>
</feature>
<evidence type="ECO:0000313" key="9">
    <source>
        <dbReference type="EMBL" id="SDL78861.1"/>
    </source>
</evidence>
<proteinExistence type="inferred from homology"/>
<dbReference type="Pfam" id="PF01594">
    <property type="entry name" value="AI-2E_transport"/>
    <property type="match status" value="1"/>
</dbReference>
<keyword evidence="6 8" id="KW-1133">Transmembrane helix</keyword>
<dbReference type="Proteomes" id="UP000199226">
    <property type="component" value="Unassembled WGS sequence"/>
</dbReference>
<dbReference type="AlphaFoldDB" id="A0A1G9MXW5"/>
<dbReference type="GO" id="GO:0005886">
    <property type="term" value="C:plasma membrane"/>
    <property type="evidence" value="ECO:0007669"/>
    <property type="project" value="UniProtKB-SubCell"/>
</dbReference>
<feature type="transmembrane region" description="Helical" evidence="8">
    <location>
        <begin position="61"/>
        <end position="81"/>
    </location>
</feature>
<comment type="similarity">
    <text evidence="2">Belongs to the autoinducer-2 exporter (AI-2E) (TC 2.A.86) family.</text>
</comment>
<feature type="transmembrane region" description="Helical" evidence="8">
    <location>
        <begin position="264"/>
        <end position="283"/>
    </location>
</feature>
<feature type="transmembrane region" description="Helical" evidence="8">
    <location>
        <begin position="295"/>
        <end position="313"/>
    </location>
</feature>
<evidence type="ECO:0000256" key="8">
    <source>
        <dbReference type="SAM" id="Phobius"/>
    </source>
</evidence>
<sequence length="368" mass="40575">MFNTSPSLVKSISVIIFIFLVISGLYFARQFLIPIAISALLAMLLVPLSRWFENKGLHRTLASLLCLLFLISILGGIIYLVSWQASGISENLYQISNRIEKIIEDIRQFVAENIGISKETQMQWMNGQPSSGSGAIGIAGSLLSSLMGIMVKCILVLVYVFLFLSSRSHLKKFILMLVPATDVKETEKIISDAGKVSQKYLSGLGMMIAILWLMYGIGFSIVGVESAIFFAVLCGLLEIVPFIGNLTGTSLTILMVISQGGSNGMVLGVFITYMMIQFIQTYILEPLVVGSEVNINPLFTILVLVFMEIIWGIPGMIMAIPMLGIVKIICDHVTPLKPFGYLIEKEKSKGDVLLSKRLQNLFRGQKKT</sequence>
<evidence type="ECO:0000256" key="5">
    <source>
        <dbReference type="ARBA" id="ARBA00022692"/>
    </source>
</evidence>
<reference evidence="10" key="1">
    <citation type="submission" date="2016-10" db="EMBL/GenBank/DDBJ databases">
        <authorList>
            <person name="Varghese N."/>
            <person name="Submissions S."/>
        </authorList>
    </citation>
    <scope>NUCLEOTIDE SEQUENCE [LARGE SCALE GENOMIC DNA]</scope>
    <source>
        <strain evidence="10">DSM 24536</strain>
    </source>
</reference>
<dbReference type="PANTHER" id="PTHR21716:SF53">
    <property type="entry name" value="PERMEASE PERM-RELATED"/>
    <property type="match status" value="1"/>
</dbReference>
<name>A0A1G9MXW5_9SPHI</name>
<evidence type="ECO:0000256" key="3">
    <source>
        <dbReference type="ARBA" id="ARBA00022448"/>
    </source>
</evidence>
<dbReference type="InterPro" id="IPR002549">
    <property type="entry name" value="AI-2E-like"/>
</dbReference>
<dbReference type="EMBL" id="FNHH01000002">
    <property type="protein sequence ID" value="SDL78861.1"/>
    <property type="molecule type" value="Genomic_DNA"/>
</dbReference>
<dbReference type="STRING" id="990371.SAMN05421813_102150"/>
<feature type="transmembrane region" description="Helical" evidence="8">
    <location>
        <begin position="228"/>
        <end position="257"/>
    </location>
</feature>
<evidence type="ECO:0000256" key="1">
    <source>
        <dbReference type="ARBA" id="ARBA00004651"/>
    </source>
</evidence>
<keyword evidence="4" id="KW-1003">Cell membrane</keyword>
<keyword evidence="3" id="KW-0813">Transport</keyword>
<evidence type="ECO:0000256" key="6">
    <source>
        <dbReference type="ARBA" id="ARBA00022989"/>
    </source>
</evidence>
<keyword evidence="7 8" id="KW-0472">Membrane</keyword>
<dbReference type="OrthoDB" id="9793390at2"/>
<evidence type="ECO:0000313" key="10">
    <source>
        <dbReference type="Proteomes" id="UP000199226"/>
    </source>
</evidence>
<evidence type="ECO:0000256" key="7">
    <source>
        <dbReference type="ARBA" id="ARBA00023136"/>
    </source>
</evidence>
<evidence type="ECO:0000256" key="4">
    <source>
        <dbReference type="ARBA" id="ARBA00022475"/>
    </source>
</evidence>
<feature type="transmembrane region" description="Helical" evidence="8">
    <location>
        <begin position="31"/>
        <end position="49"/>
    </location>
</feature>
<accession>A0A1G9MXW5</accession>
<keyword evidence="10" id="KW-1185">Reference proteome</keyword>
<protein>
    <submittedName>
        <fullName evidence="9">Predicted PurR-regulated permease PerM</fullName>
    </submittedName>
</protein>
<dbReference type="PANTHER" id="PTHR21716">
    <property type="entry name" value="TRANSMEMBRANE PROTEIN"/>
    <property type="match status" value="1"/>
</dbReference>
<organism evidence="9 10">
    <name type="scientific">Daejeonella rubra</name>
    <dbReference type="NCBI Taxonomy" id="990371"/>
    <lineage>
        <taxon>Bacteria</taxon>
        <taxon>Pseudomonadati</taxon>
        <taxon>Bacteroidota</taxon>
        <taxon>Sphingobacteriia</taxon>
        <taxon>Sphingobacteriales</taxon>
        <taxon>Sphingobacteriaceae</taxon>
        <taxon>Daejeonella</taxon>
    </lineage>
</organism>
<evidence type="ECO:0000256" key="2">
    <source>
        <dbReference type="ARBA" id="ARBA00009773"/>
    </source>
</evidence>
<feature type="transmembrane region" description="Helical" evidence="8">
    <location>
        <begin position="135"/>
        <end position="164"/>
    </location>
</feature>
<comment type="subcellular location">
    <subcellularLocation>
        <location evidence="1">Cell membrane</location>
        <topology evidence="1">Multi-pass membrane protein</topology>
    </subcellularLocation>
</comment>
<feature type="transmembrane region" description="Helical" evidence="8">
    <location>
        <begin position="200"/>
        <end position="222"/>
    </location>
</feature>
<gene>
    <name evidence="9" type="ORF">SAMN05421813_102150</name>
</gene>
<dbReference type="RefSeq" id="WP_090698927.1">
    <property type="nucleotide sequence ID" value="NZ_FNHH01000002.1"/>
</dbReference>
<keyword evidence="5 8" id="KW-0812">Transmembrane</keyword>